<proteinExistence type="predicted"/>
<sequence>MPPGDVPLPDSLVPGNGAVRPTLNTSGYGGGNQMQTPTSPADNSIPFDSPRAITGGWSASGNSPVDGAQNPDGRIGRRYESNNSSPRDPSTPRDAAGYWDRSTPRDRTRPSARPVTKSPGGSSRICKKCGEPLTGQFVRALLSTYHLECFKCEDCGQIVASKFFPVDAEDGSGQYPLCETDYFRRLDLLCHECGGALRGSYITALDRKYHIEHFTCSVCPTVFGAQDSYYEHEGKVYCHFHYSTQFAQRCHGCHTSILKQFVEIFRNGQNQHWHPECYMIHKFWNVRLAPTGQPLEYPEVEADATDEQRNQVREEEDVMEEKVYKIWSILSSFEESSAACISDMLLHVSNGTYVDGVLVAKKFIAHVDVLFSAIDQLAANIKAQGMKDLAYGREAKLLCKKIVAFFALLSKTQETGVRKLGVTQELLSLVTGLAHYLKLLIRIGLQGALKLEREKETPEGLHQFLDHLGDLEALRPLEEEVTTADLMANVEVLADQLSDCCAACKEPIDDECIKLGDNRWHIKQPHLTCTTCQKDLTAIPQDALWNPKDKRAFCNSCASENGIAHETQGGFTRVTKLQQFVFLLQVALARLLTVLRAGGTIPASDDANLKSHDGSDSQSTPGGELRRSTTRSKSYSHASKEGTEESSLEQTVGEMRRLRSIRNERTLSTTYKKARASRIIDGPEGRSVRPGSSGGEGTDPRGHGFQIVEEKDANGETVTELTFGNQDALTLDDIPRIVAAEQAKEQRPNAYKHAGTRLVGTTEPLPRYNYGHQRGVSGAGLERHLMEQGGRAKKYFSELSALEYFIVRHVAVLSMEPLLDGHFTLEELLSFIESRKPTIWNIFGRAFNKEAKKGGKKKGVFGVNLDFLVEKEGTESSHGVGPGALRVPALVDDAVSAMRQMDMSVEGVFRKNGNIRRLKELSDLIDNKYEQVDLTKENPVQIAALLKKFLREMPDPLLTFKLHRLFVVAQKLSDPEKQKRVLHLACCLLPKAHRDTMEVLFAFLNWTSSFSHVDEESGSKMDIHNLATVMAPNILYPNTKNGTVDESFLAIEAINALITYNDTMCEIPEDLQSVLTDTNFFKENSEVTTKEILKRYGDIARGSFSQRPVNGGETFTITNQNRGANIPTSARIETDPSQDAATQLQGSVRHVQGPPGHAHSASGIPHAELVPAATSDNRERSISNGSQQNPVQPDAQPQQLPYRARPGAGPMGVAS</sequence>
<evidence type="ECO:0000256" key="2">
    <source>
        <dbReference type="ARBA" id="ARBA00022723"/>
    </source>
</evidence>
<feature type="compositionally biased region" description="Polar residues" evidence="7">
    <location>
        <begin position="33"/>
        <end position="42"/>
    </location>
</feature>
<evidence type="ECO:0000256" key="5">
    <source>
        <dbReference type="ARBA" id="ARBA00023242"/>
    </source>
</evidence>
<feature type="region of interest" description="Disordered" evidence="7">
    <location>
        <begin position="1"/>
        <end position="123"/>
    </location>
</feature>
<protein>
    <submittedName>
        <fullName evidence="10">Rho-type GTPase-activating protein 1</fullName>
    </submittedName>
</protein>
<dbReference type="EMBL" id="JNOM01000056">
    <property type="protein sequence ID" value="KNG88288.1"/>
    <property type="molecule type" value="Genomic_DNA"/>
</dbReference>
<evidence type="ECO:0000259" key="8">
    <source>
        <dbReference type="PROSITE" id="PS50023"/>
    </source>
</evidence>
<feature type="region of interest" description="Disordered" evidence="7">
    <location>
        <begin position="602"/>
        <end position="703"/>
    </location>
</feature>
<feature type="domain" description="LIM zinc-binding" evidence="8">
    <location>
        <begin position="124"/>
        <end position="185"/>
    </location>
</feature>
<dbReference type="PROSITE" id="PS50023">
    <property type="entry name" value="LIM_DOMAIN_2"/>
    <property type="match status" value="2"/>
</dbReference>
<dbReference type="Pfam" id="PF00412">
    <property type="entry name" value="LIM"/>
    <property type="match status" value="3"/>
</dbReference>
<feature type="compositionally biased region" description="Basic and acidic residues" evidence="7">
    <location>
        <begin position="654"/>
        <end position="665"/>
    </location>
</feature>
<keyword evidence="5" id="KW-0539">Nucleus</keyword>
<dbReference type="GeneID" id="26804332"/>
<dbReference type="RefSeq" id="XP_015409211.1">
    <property type="nucleotide sequence ID" value="XM_015547785.1"/>
</dbReference>
<dbReference type="InterPro" id="IPR008936">
    <property type="entry name" value="Rho_GTPase_activation_prot"/>
</dbReference>
<dbReference type="GO" id="GO:0030695">
    <property type="term" value="F:GTPase regulator activity"/>
    <property type="evidence" value="ECO:0007669"/>
    <property type="project" value="UniProtKB-ARBA"/>
</dbReference>
<feature type="compositionally biased region" description="Polar residues" evidence="7">
    <location>
        <begin position="1182"/>
        <end position="1199"/>
    </location>
</feature>
<dbReference type="SMART" id="SM00132">
    <property type="entry name" value="LIM"/>
    <property type="match status" value="3"/>
</dbReference>
<evidence type="ECO:0000256" key="4">
    <source>
        <dbReference type="ARBA" id="ARBA00022833"/>
    </source>
</evidence>
<feature type="domain" description="Rho-GAP" evidence="9">
    <location>
        <begin position="863"/>
        <end position="1065"/>
    </location>
</feature>
<evidence type="ECO:0000256" key="6">
    <source>
        <dbReference type="PROSITE-ProRule" id="PRU00125"/>
    </source>
</evidence>
<dbReference type="PROSITE" id="PS00478">
    <property type="entry name" value="LIM_DOMAIN_1"/>
    <property type="match status" value="2"/>
</dbReference>
<dbReference type="GO" id="GO:0007165">
    <property type="term" value="P:signal transduction"/>
    <property type="evidence" value="ECO:0007669"/>
    <property type="project" value="InterPro"/>
</dbReference>
<dbReference type="Proteomes" id="UP000037505">
    <property type="component" value="Unassembled WGS sequence"/>
</dbReference>
<dbReference type="STRING" id="1509407.A0A0L1JA21"/>
<evidence type="ECO:0000259" key="9">
    <source>
        <dbReference type="PROSITE" id="PS50238"/>
    </source>
</evidence>
<dbReference type="Pfam" id="PF00620">
    <property type="entry name" value="RhoGAP"/>
    <property type="match status" value="1"/>
</dbReference>
<reference evidence="10 11" key="1">
    <citation type="submission" date="2014-06" db="EMBL/GenBank/DDBJ databases">
        <title>The Genome of the Aflatoxigenic Filamentous Fungus Aspergillus nomius.</title>
        <authorList>
            <person name="Moore M.G."/>
            <person name="Shannon B.M."/>
            <person name="Brian M.M."/>
        </authorList>
    </citation>
    <scope>NUCLEOTIDE SEQUENCE [LARGE SCALE GENOMIC DNA]</scope>
    <source>
        <strain evidence="10 11">NRRL 13137</strain>
    </source>
</reference>
<keyword evidence="11" id="KW-1185">Reference proteome</keyword>
<dbReference type="InterPro" id="IPR001781">
    <property type="entry name" value="Znf_LIM"/>
</dbReference>
<evidence type="ECO:0000256" key="1">
    <source>
        <dbReference type="ARBA" id="ARBA00004123"/>
    </source>
</evidence>
<keyword evidence="6" id="KW-0440">LIM domain</keyword>
<dbReference type="OrthoDB" id="20689at2759"/>
<dbReference type="SMART" id="SM00324">
    <property type="entry name" value="RhoGAP"/>
    <property type="match status" value="1"/>
</dbReference>
<feature type="domain" description="LIM zinc-binding" evidence="8">
    <location>
        <begin position="188"/>
        <end position="248"/>
    </location>
</feature>
<dbReference type="FunFam" id="2.10.110.10:FF:000112">
    <property type="entry name" value="Rho GTPase activator (Lrg11)"/>
    <property type="match status" value="1"/>
</dbReference>
<dbReference type="GO" id="GO:0046872">
    <property type="term" value="F:metal ion binding"/>
    <property type="evidence" value="ECO:0007669"/>
    <property type="project" value="UniProtKB-KW"/>
</dbReference>
<dbReference type="SUPFAM" id="SSF48350">
    <property type="entry name" value="GTPase activation domain, GAP"/>
    <property type="match status" value="1"/>
</dbReference>
<evidence type="ECO:0000256" key="3">
    <source>
        <dbReference type="ARBA" id="ARBA00022737"/>
    </source>
</evidence>
<dbReference type="SUPFAM" id="SSF57716">
    <property type="entry name" value="Glucocorticoid receptor-like (DNA-binding domain)"/>
    <property type="match status" value="3"/>
</dbReference>
<dbReference type="GO" id="GO:0005737">
    <property type="term" value="C:cytoplasm"/>
    <property type="evidence" value="ECO:0007669"/>
    <property type="project" value="TreeGrafter"/>
</dbReference>
<gene>
    <name evidence="10" type="ORF">ANOM_002528</name>
</gene>
<accession>A0A0L1JA21</accession>
<dbReference type="Gene3D" id="1.10.555.10">
    <property type="entry name" value="Rho GTPase activation protein"/>
    <property type="match status" value="1"/>
</dbReference>
<dbReference type="CDD" id="cd09391">
    <property type="entry name" value="LIM1_Lrg1p_like"/>
    <property type="match status" value="1"/>
</dbReference>
<organism evidence="10 11">
    <name type="scientific">Aspergillus nomiae NRRL (strain ATCC 15546 / NRRL 13137 / CBS 260.88 / M93)</name>
    <dbReference type="NCBI Taxonomy" id="1509407"/>
    <lineage>
        <taxon>Eukaryota</taxon>
        <taxon>Fungi</taxon>
        <taxon>Dikarya</taxon>
        <taxon>Ascomycota</taxon>
        <taxon>Pezizomycotina</taxon>
        <taxon>Eurotiomycetes</taxon>
        <taxon>Eurotiomycetidae</taxon>
        <taxon>Eurotiales</taxon>
        <taxon>Aspergillaceae</taxon>
        <taxon>Aspergillus</taxon>
        <taxon>Aspergillus subgen. Circumdati</taxon>
    </lineage>
</organism>
<feature type="compositionally biased region" description="Polar residues" evidence="7">
    <location>
        <begin position="1103"/>
        <end position="1128"/>
    </location>
</feature>
<dbReference type="PANTHER" id="PTHR24215:SF10">
    <property type="entry name" value="RHO-GTPASE-ACTIVATING PROTEIN LRG1"/>
    <property type="match status" value="1"/>
</dbReference>
<comment type="caution">
    <text evidence="10">The sequence shown here is derived from an EMBL/GenBank/DDBJ whole genome shotgun (WGS) entry which is preliminary data.</text>
</comment>
<comment type="subcellular location">
    <subcellularLocation>
        <location evidence="1">Nucleus</location>
    </subcellularLocation>
</comment>
<evidence type="ECO:0000313" key="10">
    <source>
        <dbReference type="EMBL" id="KNG88288.1"/>
    </source>
</evidence>
<evidence type="ECO:0000313" key="11">
    <source>
        <dbReference type="Proteomes" id="UP000037505"/>
    </source>
</evidence>
<keyword evidence="2 6" id="KW-0479">Metal-binding</keyword>
<dbReference type="Gene3D" id="2.10.110.10">
    <property type="entry name" value="Cysteine Rich Protein"/>
    <property type="match status" value="4"/>
</dbReference>
<dbReference type="InterPro" id="IPR000198">
    <property type="entry name" value="RhoGAP_dom"/>
</dbReference>
<feature type="region of interest" description="Disordered" evidence="7">
    <location>
        <begin position="1103"/>
        <end position="1137"/>
    </location>
</feature>
<dbReference type="PROSITE" id="PS50238">
    <property type="entry name" value="RHOGAP"/>
    <property type="match status" value="1"/>
</dbReference>
<evidence type="ECO:0000256" key="7">
    <source>
        <dbReference type="SAM" id="MobiDB-lite"/>
    </source>
</evidence>
<dbReference type="PANTHER" id="PTHR24215">
    <property type="entry name" value="RHO-GTPASE-ACTIVATING PROTEIN LRG1"/>
    <property type="match status" value="1"/>
</dbReference>
<dbReference type="CDD" id="cd04397">
    <property type="entry name" value="RhoGAP_fLRG1"/>
    <property type="match status" value="1"/>
</dbReference>
<dbReference type="CDD" id="cd09392">
    <property type="entry name" value="LIM2_Lrg1p_like"/>
    <property type="match status" value="1"/>
</dbReference>
<keyword evidence="3" id="KW-0677">Repeat</keyword>
<dbReference type="GO" id="GO:0030036">
    <property type="term" value="P:actin cytoskeleton organization"/>
    <property type="evidence" value="ECO:0007669"/>
    <property type="project" value="TreeGrafter"/>
</dbReference>
<feature type="region of interest" description="Disordered" evidence="7">
    <location>
        <begin position="1172"/>
        <end position="1215"/>
    </location>
</feature>
<dbReference type="FunFam" id="1.10.555.10:FF:000033">
    <property type="entry name" value="Rho GTPase activator (Lrg11)"/>
    <property type="match status" value="1"/>
</dbReference>
<dbReference type="FunFam" id="2.10.110.10:FF:000058">
    <property type="entry name" value="Rho GTPase activator Lrg11"/>
    <property type="match status" value="1"/>
</dbReference>
<name>A0A0L1JA21_ASPN3</name>
<keyword evidence="4 6" id="KW-0862">Zinc</keyword>
<dbReference type="GO" id="GO:0005634">
    <property type="term" value="C:nucleus"/>
    <property type="evidence" value="ECO:0007669"/>
    <property type="project" value="UniProtKB-SubCell"/>
</dbReference>
<dbReference type="AlphaFoldDB" id="A0A0L1JA21"/>